<comment type="caution">
    <text evidence="4">The sequence shown here is derived from an EMBL/GenBank/DDBJ whole genome shotgun (WGS) entry which is preliminary data.</text>
</comment>
<dbReference type="SUPFAM" id="SSF55154">
    <property type="entry name" value="CYTH-like phosphatases"/>
    <property type="match status" value="1"/>
</dbReference>
<protein>
    <submittedName>
        <fullName evidence="4">CHAD domain-containing protein</fullName>
    </submittedName>
</protein>
<dbReference type="Pfam" id="PF05235">
    <property type="entry name" value="CHAD"/>
    <property type="match status" value="1"/>
</dbReference>
<feature type="domain" description="CYTH" evidence="2">
    <location>
        <begin position="5"/>
        <end position="200"/>
    </location>
</feature>
<dbReference type="PROSITE" id="PS51708">
    <property type="entry name" value="CHAD"/>
    <property type="match status" value="1"/>
</dbReference>
<feature type="compositionally biased region" description="Basic and acidic residues" evidence="1">
    <location>
        <begin position="233"/>
        <end position="244"/>
    </location>
</feature>
<dbReference type="EMBL" id="JBHSNY010000001">
    <property type="protein sequence ID" value="MFC5632598.1"/>
    <property type="molecule type" value="Genomic_DNA"/>
</dbReference>
<keyword evidence="5" id="KW-1185">Reference proteome</keyword>
<feature type="compositionally biased region" description="Low complexity" evidence="1">
    <location>
        <begin position="207"/>
        <end position="232"/>
    </location>
</feature>
<name>A0ABW0UHC7_9ACTN</name>
<feature type="compositionally biased region" description="Basic and acidic residues" evidence="1">
    <location>
        <begin position="537"/>
        <end position="584"/>
    </location>
</feature>
<dbReference type="RefSeq" id="WP_381016296.1">
    <property type="nucleotide sequence ID" value="NZ_JBHSNY010000001.1"/>
</dbReference>
<dbReference type="PROSITE" id="PS51707">
    <property type="entry name" value="CYTH"/>
    <property type="match status" value="1"/>
</dbReference>
<dbReference type="CDD" id="cd07374">
    <property type="entry name" value="CYTH-like_Pase"/>
    <property type="match status" value="1"/>
</dbReference>
<evidence type="ECO:0000313" key="4">
    <source>
        <dbReference type="EMBL" id="MFC5632598.1"/>
    </source>
</evidence>
<dbReference type="Pfam" id="PF01928">
    <property type="entry name" value="CYTH"/>
    <property type="match status" value="1"/>
</dbReference>
<evidence type="ECO:0000313" key="5">
    <source>
        <dbReference type="Proteomes" id="UP001596154"/>
    </source>
</evidence>
<dbReference type="InterPro" id="IPR033469">
    <property type="entry name" value="CYTH-like_dom_sf"/>
</dbReference>
<dbReference type="Proteomes" id="UP001596154">
    <property type="component" value="Unassembled WGS sequence"/>
</dbReference>
<organism evidence="4 5">
    <name type="scientific">Streptomyces bullii</name>
    <dbReference type="NCBI Taxonomy" id="349910"/>
    <lineage>
        <taxon>Bacteria</taxon>
        <taxon>Bacillati</taxon>
        <taxon>Actinomycetota</taxon>
        <taxon>Actinomycetes</taxon>
        <taxon>Kitasatosporales</taxon>
        <taxon>Streptomycetaceae</taxon>
        <taxon>Streptomyces</taxon>
    </lineage>
</organism>
<dbReference type="InterPro" id="IPR007899">
    <property type="entry name" value="CHAD_dom"/>
</dbReference>
<accession>A0ABW0UHC7</accession>
<reference evidence="5" key="1">
    <citation type="journal article" date="2019" name="Int. J. Syst. Evol. Microbiol.">
        <title>The Global Catalogue of Microorganisms (GCM) 10K type strain sequencing project: providing services to taxonomists for standard genome sequencing and annotation.</title>
        <authorList>
            <consortium name="The Broad Institute Genomics Platform"/>
            <consortium name="The Broad Institute Genome Sequencing Center for Infectious Disease"/>
            <person name="Wu L."/>
            <person name="Ma J."/>
        </authorList>
    </citation>
    <scope>NUCLEOTIDE SEQUENCE [LARGE SCALE GENOMIC DNA]</scope>
    <source>
        <strain evidence="5">CGMCC 4.7248</strain>
    </source>
</reference>
<evidence type="ECO:0000259" key="2">
    <source>
        <dbReference type="PROSITE" id="PS51707"/>
    </source>
</evidence>
<proteinExistence type="predicted"/>
<dbReference type="Gene3D" id="2.40.320.10">
    <property type="entry name" value="Hypothetical Protein Pfu-838710-001"/>
    <property type="match status" value="1"/>
</dbReference>
<feature type="domain" description="CHAD" evidence="3">
    <location>
        <begin position="257"/>
        <end position="546"/>
    </location>
</feature>
<dbReference type="InterPro" id="IPR023577">
    <property type="entry name" value="CYTH_domain"/>
</dbReference>
<evidence type="ECO:0000259" key="3">
    <source>
        <dbReference type="PROSITE" id="PS51708"/>
    </source>
</evidence>
<dbReference type="PANTHER" id="PTHR39339">
    <property type="entry name" value="SLR1444 PROTEIN"/>
    <property type="match status" value="1"/>
</dbReference>
<dbReference type="SMART" id="SM01118">
    <property type="entry name" value="CYTH"/>
    <property type="match status" value="1"/>
</dbReference>
<evidence type="ECO:0000256" key="1">
    <source>
        <dbReference type="SAM" id="MobiDB-lite"/>
    </source>
</evidence>
<gene>
    <name evidence="4" type="ORF">ACFPZJ_02085</name>
</gene>
<dbReference type="Gene3D" id="1.40.20.10">
    <property type="entry name" value="CHAD domain"/>
    <property type="match status" value="1"/>
</dbReference>
<sequence length="584" mass="63363">MADTKREIERKYESEDSGLPDLTGVAGVAAVLDKGVDHLDATYYDTADQRLAASAITLRRRTGGSDAGWHLKFPVAPGVRDEIRAPLSDTVPRALTGLVRSRVRDTELLPVVRLRSDRDVRHLVDADGRLLAEVSVDAVRADRLTGDGGQAQWTEIEVELADGGDPAFLDKVEKRLRKAGVRPSAAASKLARALAETAPQRKRQSERSSSGKSTSGKNSAGKSSAGKNSAGKSGEKEQKRRERQVGAPAAEAPAAGLVTAGEHVLAYVRAQRDAIVELDPAVRRDVDDSVHGMRVATRRLRSAFRSYGTVLDRAVTDPIGAELKWLAGELGVDRDQEVLTERLTAALDELPRPLLTGPVRTRLRTWSHARRGGSRRRLIAVLDGSRYLELLNTLDALLADPPLRKAASGRPEKVIGRAVRKDFRQLSVLVERALALPPGDERDVVLHESRKRAKRTRYSAEAAVGALGARAADLVRSMKSLQGLLGDHQDSVMTREALRDLARQAHAAGENAFTYGVLYGREERRGPRGGGAARSLAGDHARDRGRDRGRGGALKRAGDLSGRVRLDGHPCQHTKVPRDACRSR</sequence>
<dbReference type="SMART" id="SM00880">
    <property type="entry name" value="CHAD"/>
    <property type="match status" value="1"/>
</dbReference>
<feature type="region of interest" description="Disordered" evidence="1">
    <location>
        <begin position="190"/>
        <end position="251"/>
    </location>
</feature>
<dbReference type="PANTHER" id="PTHR39339:SF1">
    <property type="entry name" value="CHAD DOMAIN-CONTAINING PROTEIN"/>
    <property type="match status" value="1"/>
</dbReference>
<dbReference type="InterPro" id="IPR038186">
    <property type="entry name" value="CHAD_dom_sf"/>
</dbReference>
<feature type="region of interest" description="Disordered" evidence="1">
    <location>
        <begin position="524"/>
        <end position="584"/>
    </location>
</feature>